<evidence type="ECO:0000256" key="3">
    <source>
        <dbReference type="ARBA" id="ARBA00022840"/>
    </source>
</evidence>
<evidence type="ECO:0000313" key="10">
    <source>
        <dbReference type="EMBL" id="SKA69550.1"/>
    </source>
</evidence>
<evidence type="ECO:0000259" key="8">
    <source>
        <dbReference type="PROSITE" id="PS50045"/>
    </source>
</evidence>
<dbReference type="CDD" id="cd00009">
    <property type="entry name" value="AAA"/>
    <property type="match status" value="1"/>
</dbReference>
<evidence type="ECO:0000256" key="7">
    <source>
        <dbReference type="PROSITE-ProRule" id="PRU00169"/>
    </source>
</evidence>
<feature type="modified residue" description="4-aspartylphosphate" evidence="7">
    <location>
        <position position="53"/>
    </location>
</feature>
<dbReference type="InterPro" id="IPR002078">
    <property type="entry name" value="Sigma_54_int"/>
</dbReference>
<feature type="domain" description="Sigma-54 factor interaction" evidence="8">
    <location>
        <begin position="144"/>
        <end position="255"/>
    </location>
</feature>
<dbReference type="PANTHER" id="PTHR32071:SF57">
    <property type="entry name" value="C4-DICARBOXYLATE TRANSPORT TRANSCRIPTIONAL REGULATORY PROTEIN DCTD"/>
    <property type="match status" value="1"/>
</dbReference>
<dbReference type="PROSITE" id="PS50045">
    <property type="entry name" value="SIGMA54_INTERACT_4"/>
    <property type="match status" value="1"/>
</dbReference>
<proteinExistence type="predicted"/>
<dbReference type="InterPro" id="IPR001789">
    <property type="entry name" value="Sig_transdc_resp-reg_receiver"/>
</dbReference>
<dbReference type="SUPFAM" id="SSF52172">
    <property type="entry name" value="CheY-like"/>
    <property type="match status" value="1"/>
</dbReference>
<dbReference type="GO" id="GO:0000160">
    <property type="term" value="P:phosphorelay signal transduction system"/>
    <property type="evidence" value="ECO:0007669"/>
    <property type="project" value="UniProtKB-KW"/>
</dbReference>
<accession>A0A1T4VX07</accession>
<protein>
    <submittedName>
        <fullName evidence="10">Response regulator receiver domain-containing protein</fullName>
    </submittedName>
</protein>
<dbReference type="GO" id="GO:0005524">
    <property type="term" value="F:ATP binding"/>
    <property type="evidence" value="ECO:0007669"/>
    <property type="project" value="UniProtKB-KW"/>
</dbReference>
<evidence type="ECO:0000256" key="1">
    <source>
        <dbReference type="ARBA" id="ARBA00022553"/>
    </source>
</evidence>
<dbReference type="InterPro" id="IPR027417">
    <property type="entry name" value="P-loop_NTPase"/>
</dbReference>
<feature type="domain" description="Response regulatory" evidence="9">
    <location>
        <begin position="4"/>
        <end position="118"/>
    </location>
</feature>
<dbReference type="InterPro" id="IPR011006">
    <property type="entry name" value="CheY-like_superfamily"/>
</dbReference>
<dbReference type="PANTHER" id="PTHR32071">
    <property type="entry name" value="TRANSCRIPTIONAL REGULATORY PROTEIN"/>
    <property type="match status" value="1"/>
</dbReference>
<dbReference type="AlphaFoldDB" id="A0A1T4VX07"/>
<dbReference type="Proteomes" id="UP000190162">
    <property type="component" value="Unassembled WGS sequence"/>
</dbReference>
<keyword evidence="3" id="KW-0067">ATP-binding</keyword>
<dbReference type="RefSeq" id="WP_078754532.1">
    <property type="nucleotide sequence ID" value="NZ_FUXU01000118.1"/>
</dbReference>
<dbReference type="FunFam" id="3.40.50.2300:FF:000018">
    <property type="entry name" value="DNA-binding transcriptional regulator NtrC"/>
    <property type="match status" value="1"/>
</dbReference>
<keyword evidence="11" id="KW-1185">Reference proteome</keyword>
<evidence type="ECO:0000256" key="2">
    <source>
        <dbReference type="ARBA" id="ARBA00022741"/>
    </source>
</evidence>
<evidence type="ECO:0000256" key="5">
    <source>
        <dbReference type="ARBA" id="ARBA00023015"/>
    </source>
</evidence>
<sequence length="268" mass="29946">MTKEIWIIDDERSIRDSLSQTLDIEGFIPTAFSSAKDALTKLDSTFEGVIVSDINMPQMDGIAFLHHALAIDKELSVVMLTGHGDISTAVSAMRGGAYDFLEKPFSTDHLLEVIGRGLDKRNLVMENRELRRELEQQSAPGPRILGNSGEIKQLRRALSHLKDKDTCLLMQGERGTGKELAARFMHDHSERQDEPFVSLKCRQVPDSGIEQELFGVTGETTPLFAGKHGKLKSARKGTLFLDGIEALPLSVQRKIWLRCKVSRRPLRP</sequence>
<keyword evidence="1 7" id="KW-0597">Phosphoprotein</keyword>
<dbReference type="GO" id="GO:0006355">
    <property type="term" value="P:regulation of DNA-templated transcription"/>
    <property type="evidence" value="ECO:0007669"/>
    <property type="project" value="InterPro"/>
</dbReference>
<evidence type="ECO:0000256" key="4">
    <source>
        <dbReference type="ARBA" id="ARBA00023012"/>
    </source>
</evidence>
<keyword evidence="4" id="KW-0902">Two-component regulatory system</keyword>
<evidence type="ECO:0000313" key="11">
    <source>
        <dbReference type="Proteomes" id="UP000190162"/>
    </source>
</evidence>
<dbReference type="Pfam" id="PF00158">
    <property type="entry name" value="Sigma54_activat"/>
    <property type="match status" value="1"/>
</dbReference>
<dbReference type="Gene3D" id="3.40.50.2300">
    <property type="match status" value="1"/>
</dbReference>
<evidence type="ECO:0000256" key="6">
    <source>
        <dbReference type="ARBA" id="ARBA00023163"/>
    </source>
</evidence>
<dbReference type="Pfam" id="PF00072">
    <property type="entry name" value="Response_reg"/>
    <property type="match status" value="1"/>
</dbReference>
<gene>
    <name evidence="10" type="ORF">SAMN02745132_04469</name>
</gene>
<dbReference type="EMBL" id="FUXU01000118">
    <property type="protein sequence ID" value="SKA69550.1"/>
    <property type="molecule type" value="Genomic_DNA"/>
</dbReference>
<dbReference type="PROSITE" id="PS50110">
    <property type="entry name" value="RESPONSE_REGULATORY"/>
    <property type="match status" value="1"/>
</dbReference>
<reference evidence="11" key="1">
    <citation type="submission" date="2017-02" db="EMBL/GenBank/DDBJ databases">
        <authorList>
            <person name="Varghese N."/>
            <person name="Submissions S."/>
        </authorList>
    </citation>
    <scope>NUCLEOTIDE SEQUENCE [LARGE SCALE GENOMIC DNA]</scope>
    <source>
        <strain evidence="11">DSM 22720</strain>
    </source>
</reference>
<dbReference type="SMART" id="SM00448">
    <property type="entry name" value="REC"/>
    <property type="match status" value="1"/>
</dbReference>
<dbReference type="CDD" id="cd17549">
    <property type="entry name" value="REC_DctD-like"/>
    <property type="match status" value="1"/>
</dbReference>
<evidence type="ECO:0000259" key="9">
    <source>
        <dbReference type="PROSITE" id="PS50110"/>
    </source>
</evidence>
<dbReference type="OrthoDB" id="9804019at2"/>
<keyword evidence="5" id="KW-0805">Transcription regulation</keyword>
<keyword evidence="6" id="KW-0804">Transcription</keyword>
<dbReference type="Gene3D" id="3.40.50.300">
    <property type="entry name" value="P-loop containing nucleotide triphosphate hydrolases"/>
    <property type="match status" value="1"/>
</dbReference>
<name>A0A1T4VX07_9GAMM</name>
<keyword evidence="2" id="KW-0547">Nucleotide-binding</keyword>
<organism evidence="10 11">
    <name type="scientific">Enterovibrio nigricans DSM 22720</name>
    <dbReference type="NCBI Taxonomy" id="1121868"/>
    <lineage>
        <taxon>Bacteria</taxon>
        <taxon>Pseudomonadati</taxon>
        <taxon>Pseudomonadota</taxon>
        <taxon>Gammaproteobacteria</taxon>
        <taxon>Vibrionales</taxon>
        <taxon>Vibrionaceae</taxon>
        <taxon>Enterovibrio</taxon>
    </lineage>
</organism>